<feature type="domain" description="Helicase ATP-binding" evidence="22">
    <location>
        <begin position="777"/>
        <end position="964"/>
    </location>
</feature>
<evidence type="ECO:0000256" key="12">
    <source>
        <dbReference type="ARBA" id="ARBA00023242"/>
    </source>
</evidence>
<dbReference type="InterPro" id="IPR041679">
    <property type="entry name" value="DNA2/NAM7-like_C"/>
</dbReference>
<dbReference type="Pfam" id="PF13087">
    <property type="entry name" value="AAA_12"/>
    <property type="match status" value="1"/>
</dbReference>
<comment type="caution">
    <text evidence="23">The sequence shown here is derived from an EMBL/GenBank/DDBJ whole genome shotgun (WGS) entry which is preliminary data.</text>
</comment>
<dbReference type="InterPro" id="IPR027417">
    <property type="entry name" value="P-loop_NTPase"/>
</dbReference>
<dbReference type="InterPro" id="IPR047187">
    <property type="entry name" value="SF1_C_Upf1"/>
</dbReference>
<evidence type="ECO:0000256" key="21">
    <source>
        <dbReference type="SAM" id="MobiDB-lite"/>
    </source>
</evidence>
<keyword evidence="7" id="KW-0347">Helicase</keyword>
<keyword evidence="4" id="KW-0747">Spliceosome</keyword>
<dbReference type="SMART" id="SM00487">
    <property type="entry name" value="DEXDc"/>
    <property type="match status" value="1"/>
</dbReference>
<evidence type="ECO:0000313" key="24">
    <source>
        <dbReference type="Proteomes" id="UP000283509"/>
    </source>
</evidence>
<evidence type="ECO:0000256" key="7">
    <source>
        <dbReference type="ARBA" id="ARBA00022806"/>
    </source>
</evidence>
<organism evidence="23 24">
    <name type="scientific">Penaeus vannamei</name>
    <name type="common">Whiteleg shrimp</name>
    <name type="synonym">Litopenaeus vannamei</name>
    <dbReference type="NCBI Taxonomy" id="6689"/>
    <lineage>
        <taxon>Eukaryota</taxon>
        <taxon>Metazoa</taxon>
        <taxon>Ecdysozoa</taxon>
        <taxon>Arthropoda</taxon>
        <taxon>Crustacea</taxon>
        <taxon>Multicrustacea</taxon>
        <taxon>Malacostraca</taxon>
        <taxon>Eumalacostraca</taxon>
        <taxon>Eucarida</taxon>
        <taxon>Decapoda</taxon>
        <taxon>Dendrobranchiata</taxon>
        <taxon>Penaeoidea</taxon>
        <taxon>Penaeidae</taxon>
        <taxon>Penaeus</taxon>
    </lineage>
</organism>
<evidence type="ECO:0000256" key="2">
    <source>
        <dbReference type="ARBA" id="ARBA00012552"/>
    </source>
</evidence>
<dbReference type="EMBL" id="QCYY01002014">
    <property type="protein sequence ID" value="ROT73614.1"/>
    <property type="molecule type" value="Genomic_DNA"/>
</dbReference>
<dbReference type="STRING" id="6689.A0A423TAY4"/>
<feature type="region of interest" description="Disordered" evidence="21">
    <location>
        <begin position="1374"/>
        <end position="1406"/>
    </location>
</feature>
<protein>
    <recommendedName>
        <fullName evidence="18">RNA helicase aquarius</fullName>
        <ecNumber evidence="2">3.6.4.13</ecNumber>
    </recommendedName>
    <alternativeName>
        <fullName evidence="19">Intron-binding protein of 160 kDa</fullName>
    </alternativeName>
</protein>
<evidence type="ECO:0000256" key="8">
    <source>
        <dbReference type="ARBA" id="ARBA00022840"/>
    </source>
</evidence>
<sequence length="1406" mass="162508">MKGLTVDQISADRVTFLAQQYWSPDTKDSHLPYDPQVIQDVYQSEVKATDFETRRIVVLELSQYLENYVWPNYSENASPAHLMSVVVLVNEKFRERVPAWDSFVKHPGPFPNFLRHLMKACLDTTRKFTQKEQTHMIVFLNHLYNSIETDLIRNGISHTVSYNILECLSEGQLQTVLKEFPNWAKALKRTARHRKKIKEDELENFNFDTKFLYSLMQQFMQKLSTIPADENVGVAQDVVHYCERFLELMIDLESQLPTRRFFNTLLHSCNLIVRCQLSTLAAREEGKLFAQLLYILKVYAQFEINDNTGQPLSDLDVMKIHYDQVKVLQSIAFKNFEDLTQFSFSSIASVDDTATLRQHVEQLEDADLQRLCHLLHLLPEADSNESDRKFLVEIILWKYQRRISQLESINRMPLYPTEQIIWDDNIVPSEYFSGDACLALPKLNLQFLTLHDYLLRNFDLFRLESTYEIRQDIEDVLMRLNPWAAEDGSTLFRGWARMAQPIQNFAVCEVAKPNVGEDKPSRVRADITVNLNVRREIKNEWEALRKHDVCLLLSVRLPKLYPNPEGSFPEEWGVRYVRGCEVEGMLDENGRVIEEGPEPKPELKGDTRTFRVWLDCNQYKIDMDNIKTGNNSEDVYETFNVLMRRKPKENNFKAVLETIRDLMNTKCVVPDWLLDIILGYGDPGAAHYSQRENALATLDFNDTFLEFEHLRKSFPSYTINHNPKASRDPPFKLAFEDQKSTKRVVEGEDTKVSKIISVEPYVIPSRGPYPYTVPRKNRVQFTPTQVEAIRSGMQPGLTMVVGPPGTGKTDVAVQIISNIYHNNPAERTLVVTHSNQALNQLFEKIIALDVDERHLLRLGHGEEALETEKDFSRYGRVNYVLSKRLELLDEVTRLKESLGVAGEMGASCETAGYFFLQHVLARWERYLSQVTATPGKAVNILQVSEMFPFHVFFSNAPQPLFKQKSYEEDMEIAEGCFRYLENIFTQLKEFRAFEMLRSGLDRTRYLLVKEAKIIAMTCTHAALKRRELVDLGFQFDNILMEESAQILEIETFIPLLLQNPEDGRNRLKRWVMIGDHHQLPPVIKNMAFQKYSNCEQSLFTRFVRLGVPTVQLDAQGRARPSICALYNWRYKNLGDLPHVTSWPEFRTANAGMWYEYQLINVEDLEGRGESEPRKYFYQNLAEAEYVVHLYMYMRLLGYPASKISLLTTYNGQKELLRDVVEQRCAQNPLFGRPHKISTVDKYQGQQNDYILLSLVRTRAVGHLRDVRRLVVAMSRARLGLYIFARVSLFKNCYELQPAFSLLTKRPLQLQLAPWENVPTERPYTQSPNGEAVVVKDVIHMSSVVHQLYSDVCATINSIVSLQAGPGAMMTHELPPDTGARYDSDEETPAEEEAQADTLIVNEVESK</sequence>
<evidence type="ECO:0000256" key="17">
    <source>
        <dbReference type="ARBA" id="ARBA00063921"/>
    </source>
</evidence>
<evidence type="ECO:0000256" key="6">
    <source>
        <dbReference type="ARBA" id="ARBA00022801"/>
    </source>
</evidence>
<dbReference type="GO" id="GO:0000398">
    <property type="term" value="P:mRNA splicing, via spliceosome"/>
    <property type="evidence" value="ECO:0007669"/>
    <property type="project" value="InterPro"/>
</dbReference>
<comment type="catalytic activity">
    <reaction evidence="14">
        <text>ATP + H2O = ADP + phosphate + H(+)</text>
        <dbReference type="Rhea" id="RHEA:13065"/>
        <dbReference type="ChEBI" id="CHEBI:15377"/>
        <dbReference type="ChEBI" id="CHEBI:15378"/>
        <dbReference type="ChEBI" id="CHEBI:30616"/>
        <dbReference type="ChEBI" id="CHEBI:43474"/>
        <dbReference type="ChEBI" id="CHEBI:456216"/>
        <dbReference type="EC" id="3.6.4.12"/>
    </reaction>
    <physiologicalReaction direction="left-to-right" evidence="14">
        <dbReference type="Rhea" id="RHEA:13066"/>
    </physiologicalReaction>
</comment>
<dbReference type="PIRSF" id="PIRSF038901">
    <property type="entry name" value="AQR_cwf11"/>
    <property type="match status" value="1"/>
</dbReference>
<keyword evidence="9" id="KW-0694">RNA-binding</keyword>
<comment type="similarity">
    <text evidence="16 20">Belongs to the CWF11 family.</text>
</comment>
<dbReference type="InterPro" id="IPR026300">
    <property type="entry name" value="CWF11_fam"/>
</dbReference>
<evidence type="ECO:0000256" key="3">
    <source>
        <dbReference type="ARBA" id="ARBA00022664"/>
    </source>
</evidence>
<evidence type="ECO:0000256" key="14">
    <source>
        <dbReference type="ARBA" id="ARBA00048432"/>
    </source>
</evidence>
<comment type="subcellular location">
    <subcellularLocation>
        <location evidence="1">Nucleus</location>
        <location evidence="1">Nucleoplasm</location>
    </subcellularLocation>
</comment>
<evidence type="ECO:0000256" key="5">
    <source>
        <dbReference type="ARBA" id="ARBA00022741"/>
    </source>
</evidence>
<evidence type="ECO:0000256" key="20">
    <source>
        <dbReference type="PIRNR" id="PIRNR038901"/>
    </source>
</evidence>
<dbReference type="FunFam" id="3.40.50.300:FF:000396">
    <property type="entry name" value="RNA helicase aquarius"/>
    <property type="match status" value="1"/>
</dbReference>
<evidence type="ECO:0000256" key="18">
    <source>
        <dbReference type="ARBA" id="ARBA00069875"/>
    </source>
</evidence>
<evidence type="ECO:0000313" key="23">
    <source>
        <dbReference type="EMBL" id="ROT73614.1"/>
    </source>
</evidence>
<evidence type="ECO:0000256" key="4">
    <source>
        <dbReference type="ARBA" id="ARBA00022728"/>
    </source>
</evidence>
<feature type="compositionally biased region" description="Acidic residues" evidence="21">
    <location>
        <begin position="1383"/>
        <end position="1394"/>
    </location>
</feature>
<dbReference type="SUPFAM" id="SSF52540">
    <property type="entry name" value="P-loop containing nucleoside triphosphate hydrolases"/>
    <property type="match status" value="1"/>
</dbReference>
<keyword evidence="24" id="KW-1185">Reference proteome</keyword>
<dbReference type="InterPro" id="IPR032174">
    <property type="entry name" value="Aquarius_N"/>
</dbReference>
<dbReference type="Pfam" id="PF21143">
    <property type="entry name" value="Aquarius_N_2nd"/>
    <property type="match status" value="1"/>
</dbReference>
<keyword evidence="12 20" id="KW-0539">Nucleus</keyword>
<dbReference type="PANTHER" id="PTHR10887">
    <property type="entry name" value="DNA2/NAM7 HELICASE FAMILY"/>
    <property type="match status" value="1"/>
</dbReference>
<comment type="catalytic activity">
    <reaction evidence="13">
        <text>ATP + H2O = ADP + phosphate + H(+)</text>
        <dbReference type="Rhea" id="RHEA:13065"/>
        <dbReference type="ChEBI" id="CHEBI:15377"/>
        <dbReference type="ChEBI" id="CHEBI:15378"/>
        <dbReference type="ChEBI" id="CHEBI:30616"/>
        <dbReference type="ChEBI" id="CHEBI:43474"/>
        <dbReference type="ChEBI" id="CHEBI:456216"/>
        <dbReference type="EC" id="3.6.4.13"/>
    </reaction>
</comment>
<reference evidence="23 24" key="1">
    <citation type="submission" date="2018-04" db="EMBL/GenBank/DDBJ databases">
        <authorList>
            <person name="Zhang X."/>
            <person name="Yuan J."/>
            <person name="Li F."/>
            <person name="Xiang J."/>
        </authorList>
    </citation>
    <scope>NUCLEOTIDE SEQUENCE [LARGE SCALE GENOMIC DNA]</scope>
    <source>
        <tissue evidence="23">Muscle</tissue>
    </source>
</reference>
<dbReference type="GO" id="GO:0005654">
    <property type="term" value="C:nucleoplasm"/>
    <property type="evidence" value="ECO:0007669"/>
    <property type="project" value="UniProtKB-SubCell"/>
</dbReference>
<dbReference type="OrthoDB" id="1879at2759"/>
<keyword evidence="8" id="KW-0067">ATP-binding</keyword>
<dbReference type="CDD" id="cd17935">
    <property type="entry name" value="EEXXQc_AQR"/>
    <property type="match status" value="1"/>
</dbReference>
<dbReference type="GO" id="GO:0005524">
    <property type="term" value="F:ATP binding"/>
    <property type="evidence" value="ECO:0007669"/>
    <property type="project" value="UniProtKB-KW"/>
</dbReference>
<dbReference type="GO" id="GO:0003678">
    <property type="term" value="F:DNA helicase activity"/>
    <property type="evidence" value="ECO:0007669"/>
    <property type="project" value="UniProtKB-EC"/>
</dbReference>
<evidence type="ECO:0000256" key="1">
    <source>
        <dbReference type="ARBA" id="ARBA00004642"/>
    </source>
</evidence>
<evidence type="ECO:0000259" key="22">
    <source>
        <dbReference type="SMART" id="SM00487"/>
    </source>
</evidence>
<dbReference type="Proteomes" id="UP000283509">
    <property type="component" value="Unassembled WGS sequence"/>
</dbReference>
<keyword evidence="3 20" id="KW-0507">mRNA processing</keyword>
<dbReference type="InterPro" id="IPR014001">
    <property type="entry name" value="Helicase_ATP-bd"/>
</dbReference>
<dbReference type="InterPro" id="IPR045055">
    <property type="entry name" value="DNA2/NAM7-like"/>
</dbReference>
<evidence type="ECO:0000256" key="9">
    <source>
        <dbReference type="ARBA" id="ARBA00022884"/>
    </source>
</evidence>
<accession>A0A423TAY4</accession>
<keyword evidence="6" id="KW-0378">Hydrolase</keyword>
<gene>
    <name evidence="23" type="ORF">C7M84_007940</name>
</gene>
<dbReference type="GO" id="GO:0016787">
    <property type="term" value="F:hydrolase activity"/>
    <property type="evidence" value="ECO:0007669"/>
    <property type="project" value="UniProtKB-KW"/>
</dbReference>
<reference evidence="23 24" key="2">
    <citation type="submission" date="2019-01" db="EMBL/GenBank/DDBJ databases">
        <title>The decoding of complex shrimp genome reveals the adaptation for benthos swimmer, frequently molting mechanism and breeding impact on genome.</title>
        <authorList>
            <person name="Sun Y."/>
            <person name="Gao Y."/>
            <person name="Yu Y."/>
        </authorList>
    </citation>
    <scope>NUCLEOTIDE SEQUENCE [LARGE SCALE GENOMIC DNA]</scope>
    <source>
        <tissue evidence="23">Muscle</tissue>
    </source>
</reference>
<dbReference type="EC" id="3.6.4.13" evidence="2"/>
<name>A0A423TAY4_PENVA</name>
<keyword evidence="10" id="KW-0007">Acetylation</keyword>
<proteinExistence type="inferred from homology"/>
<keyword evidence="11 20" id="KW-0508">mRNA splicing</keyword>
<evidence type="ECO:0000256" key="19">
    <source>
        <dbReference type="ARBA" id="ARBA00083796"/>
    </source>
</evidence>
<evidence type="ECO:0000256" key="10">
    <source>
        <dbReference type="ARBA" id="ARBA00022990"/>
    </source>
</evidence>
<evidence type="ECO:0000256" key="16">
    <source>
        <dbReference type="ARBA" id="ARBA00061244"/>
    </source>
</evidence>
<dbReference type="GO" id="GO:0003724">
    <property type="term" value="F:RNA helicase activity"/>
    <property type="evidence" value="ECO:0007669"/>
    <property type="project" value="UniProtKB-EC"/>
</dbReference>
<dbReference type="CDD" id="cd18808">
    <property type="entry name" value="SF1_C_Upf1"/>
    <property type="match status" value="1"/>
</dbReference>
<dbReference type="Pfam" id="PF16399">
    <property type="entry name" value="Aquarius_N_1st"/>
    <property type="match status" value="1"/>
</dbReference>
<comment type="function">
    <text evidence="15">Involved in pre-mRNA splicing as component of the spliceosome. Intron-binding spliceosomal protein required to link pre-mRNA splicing and snoRNP (small nucleolar ribonucleoprotein) biogenesis. Plays a key role in position-dependent assembly of intron-encoded box C/D small snoRNP, splicing being required for snoRNP assembly. May act by helping the folding of the snoRNA sequence. Binds to intron of pre-mRNAs in a sequence-independent manner, contacting the region between snoRNA and the branchpoint of introns (40 nucleotides upstream of the branchpoint) during the late stages of splicing. Has ATP-dependent RNA helicase activity and can unwind double-stranded RNA molecules with a 3' overhang (in vitro).</text>
</comment>
<dbReference type="PANTHER" id="PTHR10887:SF5">
    <property type="entry name" value="RNA HELICASE AQUARIUS"/>
    <property type="match status" value="1"/>
</dbReference>
<dbReference type="GO" id="GO:0003729">
    <property type="term" value="F:mRNA binding"/>
    <property type="evidence" value="ECO:0007669"/>
    <property type="project" value="TreeGrafter"/>
</dbReference>
<dbReference type="InterPro" id="IPR048967">
    <property type="entry name" value="Aquarius_insert"/>
</dbReference>
<evidence type="ECO:0000256" key="15">
    <source>
        <dbReference type="ARBA" id="ARBA00057313"/>
    </source>
</evidence>
<comment type="subunit">
    <text evidence="17">Identified in the spliceosome C complex. Component of the XAB2 complex, a multimeric protein complex composed of XAB2, PRPF19, AQR, ZNF830, ISY1, and PPIE. Identified in a pentameric intron-binding (IB) complex composed of AQR, XAB2, ISY1, ZNF830 and PPIE that is incorporated into the spliceosome as a preassembled complex. The IB complex does not contain PRPF19. Within the spliceosome, interacts with SNRPA1, SF3B1, SF3B3, SF3A1 and SF3A2.</text>
</comment>
<evidence type="ECO:0000256" key="13">
    <source>
        <dbReference type="ARBA" id="ARBA00047984"/>
    </source>
</evidence>
<dbReference type="InterPro" id="IPR048966">
    <property type="entry name" value="Aquarius_b-barrel"/>
</dbReference>
<dbReference type="GO" id="GO:0071013">
    <property type="term" value="C:catalytic step 2 spliceosome"/>
    <property type="evidence" value="ECO:0007669"/>
    <property type="project" value="TreeGrafter"/>
</dbReference>
<keyword evidence="5" id="KW-0547">Nucleotide-binding</keyword>
<evidence type="ECO:0000256" key="11">
    <source>
        <dbReference type="ARBA" id="ARBA00023187"/>
    </source>
</evidence>
<dbReference type="Gene3D" id="3.40.50.300">
    <property type="entry name" value="P-loop containing nucleotide triphosphate hydrolases"/>
    <property type="match status" value="2"/>
</dbReference>
<dbReference type="InterPro" id="IPR041677">
    <property type="entry name" value="DNA2/NAM7_AAA_11"/>
</dbReference>
<dbReference type="Pfam" id="PF13086">
    <property type="entry name" value="AAA_11"/>
    <property type="match status" value="1"/>
</dbReference>
<dbReference type="Pfam" id="PF21144">
    <property type="entry name" value="Aquarius_N_3rd"/>
    <property type="match status" value="1"/>
</dbReference>